<feature type="transmembrane region" description="Helical" evidence="10">
    <location>
        <begin position="30"/>
        <end position="50"/>
    </location>
</feature>
<dbReference type="PANTHER" id="PTHR10110:SF86">
    <property type="entry name" value="SODIUM_HYDROGEN EXCHANGER 7"/>
    <property type="match status" value="1"/>
</dbReference>
<feature type="transmembrane region" description="Helical" evidence="10">
    <location>
        <begin position="56"/>
        <end position="73"/>
    </location>
</feature>
<sequence>MLLYASLLVILLAIGLIVYIFDVKSNYFPVPMVLLLIGLGLSFIPVFNRLGLNHDIIFDLLLPALLFVSAYSFPIRSLKKNIWPIATLGTLGLMATVFLMAVLIYLVGGPVAGLSFVAAFLIASILTPTDPVSVTAILENVFGDSDIPKVVEGESMINDGTSVVLFGIASSMFLYNEPFSIFSFLGEFLLVSLGGVAVGIAGGWLVTKAVHIMHSHVYQVMLSVILAYGGFYMAEGLGVSGVLATVSAGIMLSRAFQQSEKEDELHSYLDGFWKVVEPAVLSLLFLLIGIQSADYLAFGHWLLAIGVFIISLIIRFIVLGGFLKLSPHINERFQWSSVFMMTWSGLKGTVSVALLLSIETQSSSSADLVVSLTFAAIVLSLVIQSLGIYPLAQKFSS</sequence>
<evidence type="ECO:0000256" key="6">
    <source>
        <dbReference type="ARBA" id="ARBA00023053"/>
    </source>
</evidence>
<keyword evidence="4 10" id="KW-0812">Transmembrane</keyword>
<dbReference type="GO" id="GO:0015385">
    <property type="term" value="F:sodium:proton antiporter activity"/>
    <property type="evidence" value="ECO:0007669"/>
    <property type="project" value="InterPro"/>
</dbReference>
<keyword evidence="3" id="KW-1003">Cell membrane</keyword>
<feature type="transmembrane region" description="Helical" evidence="10">
    <location>
        <begin position="114"/>
        <end position="137"/>
    </location>
</feature>
<dbReference type="InterPro" id="IPR018422">
    <property type="entry name" value="Cation/H_exchanger_CPA1"/>
</dbReference>
<feature type="domain" description="Cation/H+ exchanger transmembrane" evidence="11">
    <location>
        <begin position="16"/>
        <end position="393"/>
    </location>
</feature>
<evidence type="ECO:0000256" key="2">
    <source>
        <dbReference type="ARBA" id="ARBA00022448"/>
    </source>
</evidence>
<keyword evidence="9" id="KW-0739">Sodium transport</keyword>
<dbReference type="Proteomes" id="UP000199488">
    <property type="component" value="Unassembled WGS sequence"/>
</dbReference>
<keyword evidence="13" id="KW-1185">Reference proteome</keyword>
<evidence type="ECO:0000256" key="8">
    <source>
        <dbReference type="ARBA" id="ARBA00023136"/>
    </source>
</evidence>
<evidence type="ECO:0000256" key="9">
    <source>
        <dbReference type="ARBA" id="ARBA00023201"/>
    </source>
</evidence>
<feature type="transmembrane region" description="Helical" evidence="10">
    <location>
        <begin position="301"/>
        <end position="323"/>
    </location>
</feature>
<feature type="transmembrane region" description="Helical" evidence="10">
    <location>
        <begin position="335"/>
        <end position="356"/>
    </location>
</feature>
<dbReference type="RefSeq" id="WP_342706652.1">
    <property type="nucleotide sequence ID" value="NZ_FNNC01000001.1"/>
</dbReference>
<evidence type="ECO:0000256" key="3">
    <source>
        <dbReference type="ARBA" id="ARBA00022475"/>
    </source>
</evidence>
<comment type="subcellular location">
    <subcellularLocation>
        <location evidence="1">Cell membrane</location>
        <topology evidence="1">Multi-pass membrane protein</topology>
    </subcellularLocation>
</comment>
<evidence type="ECO:0000256" key="4">
    <source>
        <dbReference type="ARBA" id="ARBA00022692"/>
    </source>
</evidence>
<reference evidence="12 13" key="1">
    <citation type="submission" date="2016-10" db="EMBL/GenBank/DDBJ databases">
        <authorList>
            <person name="de Groot N.N."/>
        </authorList>
    </citation>
    <scope>NUCLEOTIDE SEQUENCE [LARGE SCALE GENOMIC DNA]</scope>
    <source>
        <strain evidence="12 13">DSM 23126</strain>
    </source>
</reference>
<keyword evidence="6" id="KW-0915">Sodium</keyword>
<gene>
    <name evidence="12" type="ORF">SAMN05421781_0114</name>
</gene>
<dbReference type="Pfam" id="PF00999">
    <property type="entry name" value="Na_H_Exchanger"/>
    <property type="match status" value="1"/>
</dbReference>
<organism evidence="12 13">
    <name type="scientific">Marinococcus luteus</name>
    <dbReference type="NCBI Taxonomy" id="1122204"/>
    <lineage>
        <taxon>Bacteria</taxon>
        <taxon>Bacillati</taxon>
        <taxon>Bacillota</taxon>
        <taxon>Bacilli</taxon>
        <taxon>Bacillales</taxon>
        <taxon>Bacillaceae</taxon>
        <taxon>Marinococcus</taxon>
    </lineage>
</organism>
<feature type="transmembrane region" description="Helical" evidence="10">
    <location>
        <begin position="268"/>
        <end position="289"/>
    </location>
</feature>
<dbReference type="InterPro" id="IPR006153">
    <property type="entry name" value="Cation/H_exchanger_TM"/>
</dbReference>
<dbReference type="AlphaFoldDB" id="A0A1H2Q3M5"/>
<evidence type="ECO:0000313" key="12">
    <source>
        <dbReference type="EMBL" id="SDW01408.1"/>
    </source>
</evidence>
<keyword evidence="5 10" id="KW-1133">Transmembrane helix</keyword>
<feature type="transmembrane region" description="Helical" evidence="10">
    <location>
        <begin position="6"/>
        <end position="23"/>
    </location>
</feature>
<evidence type="ECO:0000313" key="13">
    <source>
        <dbReference type="Proteomes" id="UP000199488"/>
    </source>
</evidence>
<dbReference type="PANTHER" id="PTHR10110">
    <property type="entry name" value="SODIUM/HYDROGEN EXCHANGER"/>
    <property type="match status" value="1"/>
</dbReference>
<proteinExistence type="predicted"/>
<keyword evidence="8 10" id="KW-0472">Membrane</keyword>
<name>A0A1H2Q3M5_9BACI</name>
<feature type="transmembrane region" description="Helical" evidence="10">
    <location>
        <begin position="85"/>
        <end position="108"/>
    </location>
</feature>
<evidence type="ECO:0000256" key="5">
    <source>
        <dbReference type="ARBA" id="ARBA00022989"/>
    </source>
</evidence>
<feature type="transmembrane region" description="Helical" evidence="10">
    <location>
        <begin position="368"/>
        <end position="392"/>
    </location>
</feature>
<dbReference type="GO" id="GO:0051453">
    <property type="term" value="P:regulation of intracellular pH"/>
    <property type="evidence" value="ECO:0007669"/>
    <property type="project" value="TreeGrafter"/>
</dbReference>
<dbReference type="GO" id="GO:0098719">
    <property type="term" value="P:sodium ion import across plasma membrane"/>
    <property type="evidence" value="ECO:0007669"/>
    <property type="project" value="TreeGrafter"/>
</dbReference>
<dbReference type="GO" id="GO:0015386">
    <property type="term" value="F:potassium:proton antiporter activity"/>
    <property type="evidence" value="ECO:0007669"/>
    <property type="project" value="TreeGrafter"/>
</dbReference>
<accession>A0A1H2Q3M5</accession>
<dbReference type="GO" id="GO:0005886">
    <property type="term" value="C:plasma membrane"/>
    <property type="evidence" value="ECO:0007669"/>
    <property type="project" value="UniProtKB-SubCell"/>
</dbReference>
<dbReference type="EMBL" id="FNNC01000001">
    <property type="protein sequence ID" value="SDW01408.1"/>
    <property type="molecule type" value="Genomic_DNA"/>
</dbReference>
<keyword evidence="7" id="KW-0406">Ion transport</keyword>
<keyword evidence="2" id="KW-0813">Transport</keyword>
<evidence type="ECO:0000256" key="10">
    <source>
        <dbReference type="SAM" id="Phobius"/>
    </source>
</evidence>
<dbReference type="STRING" id="1122204.SAMN05421781_0114"/>
<evidence type="ECO:0000259" key="11">
    <source>
        <dbReference type="Pfam" id="PF00999"/>
    </source>
</evidence>
<evidence type="ECO:0000256" key="7">
    <source>
        <dbReference type="ARBA" id="ARBA00023065"/>
    </source>
</evidence>
<protein>
    <submittedName>
        <fullName evidence="12">Sodium/proton antiporter, CPA1 family</fullName>
    </submittedName>
</protein>
<feature type="transmembrane region" description="Helical" evidence="10">
    <location>
        <begin position="181"/>
        <end position="205"/>
    </location>
</feature>
<evidence type="ECO:0000256" key="1">
    <source>
        <dbReference type="ARBA" id="ARBA00004651"/>
    </source>
</evidence>
<dbReference type="Gene3D" id="6.10.140.1330">
    <property type="match status" value="1"/>
</dbReference>